<organism evidence="1">
    <name type="scientific">Desulfobacca acetoxidans</name>
    <dbReference type="NCBI Taxonomy" id="60893"/>
    <lineage>
        <taxon>Bacteria</taxon>
        <taxon>Pseudomonadati</taxon>
        <taxon>Thermodesulfobacteriota</taxon>
        <taxon>Desulfobaccia</taxon>
        <taxon>Desulfobaccales</taxon>
        <taxon>Desulfobaccaceae</taxon>
        <taxon>Desulfobacca</taxon>
    </lineage>
</organism>
<comment type="caution">
    <text evidence="1">The sequence shown here is derived from an EMBL/GenBank/DDBJ whole genome shotgun (WGS) entry which is preliminary data.</text>
</comment>
<proteinExistence type="predicted"/>
<reference evidence="1" key="1">
    <citation type="journal article" date="2020" name="mSystems">
        <title>Genome- and Community-Level Interaction Insights into Carbon Utilization and Element Cycling Functions of Hydrothermarchaeota in Hydrothermal Sediment.</title>
        <authorList>
            <person name="Zhou Z."/>
            <person name="Liu Y."/>
            <person name="Xu W."/>
            <person name="Pan J."/>
            <person name="Luo Z.H."/>
            <person name="Li M."/>
        </authorList>
    </citation>
    <scope>NUCLEOTIDE SEQUENCE [LARGE SCALE GENOMIC DNA]</scope>
    <source>
        <strain evidence="1">SpSt-853</strain>
    </source>
</reference>
<dbReference type="AlphaFoldDB" id="A0A7C5EW90"/>
<name>A0A7C5EW90_9BACT</name>
<evidence type="ECO:0000313" key="1">
    <source>
        <dbReference type="EMBL" id="HGZ11485.1"/>
    </source>
</evidence>
<gene>
    <name evidence="1" type="ORF">ENW48_04650</name>
</gene>
<dbReference type="EMBL" id="DTKJ01000033">
    <property type="protein sequence ID" value="HGZ11485.1"/>
    <property type="molecule type" value="Genomic_DNA"/>
</dbReference>
<sequence>MRKNIIPFEKSQRSVKEVVERIYQDQDEIAEIVVIAKDRQGEWLFANSELENELEWIGSLYKFIHEGIMVESEDFF</sequence>
<protein>
    <submittedName>
        <fullName evidence="1">Uncharacterized protein</fullName>
    </submittedName>
</protein>
<accession>A0A7C5EW90</accession>